<feature type="domain" description="Arginine dihydrolase ArgZ/ArgE-like C-terminal second subdomain" evidence="7">
    <location>
        <begin position="475"/>
        <end position="687"/>
    </location>
</feature>
<dbReference type="Pfam" id="PF21570">
    <property type="entry name" value="ArgZ-like_C_2nd"/>
    <property type="match status" value="1"/>
</dbReference>
<name>A0A1E5QLG2_9CYAN</name>
<feature type="domain" description="LOR/SDH bifunctional enzyme conserved" evidence="6">
    <location>
        <begin position="285"/>
        <end position="386"/>
    </location>
</feature>
<dbReference type="SUPFAM" id="SSF55909">
    <property type="entry name" value="Pentein"/>
    <property type="match status" value="1"/>
</dbReference>
<dbReference type="EC" id="4.3.1.12" evidence="5"/>
<evidence type="ECO:0000313" key="9">
    <source>
        <dbReference type="EMBL" id="OEJ75522.1"/>
    </source>
</evidence>
<gene>
    <name evidence="9" type="ORF">BH720_09060</name>
</gene>
<dbReference type="Pfam" id="PF19420">
    <property type="entry name" value="DDAH_eukar"/>
    <property type="match status" value="1"/>
</dbReference>
<keyword evidence="2" id="KW-0547">Nucleotide-binding</keyword>
<sequence>MTETIRFLMCPPDHYDVDYVINPWMEGNVHKSSRDRAVEQWQKLYHILKDIAIVDLVEPAQGWPDMVFTANAGLVLGDNVVLSCFYHPERQGEEPHFKAWFESQGSTVHELPRDLPFEGAGDALLDREGRWLWAAYGFRSELDSHPYIAKWLDIEVLSLRLIDERFYHLDTCFCPLTGGYLLYYPPAFDAYSNRLIEMRVPAEKRIAIGEPDAVNFACNAVNVNQTIVLNKASSDLKAQLGELGFTVIETPLTEFLKAGGASKCLTLRVTEPIRPELHATTQIESRTIQMKGHLLDSGLLNRALDLVVENGGSFKVLNFQLGEQRQSTSTTEIKISAPSQDVMEEIMSQLIDLGAVAPPQEVCDTNLQTVAQDGVAPDDFYVTTIYPTEVRVNCQWVPVQKQRMDGAIVVSQMEGEITAYCKLLRDLKAGEQVIVGVQGIRTVRKAESREQRNAQEFSFMGAGVSSERRVELVVEQIAWELRQIRDQGGKVVVTAGPVVIHTGGGEHLSHLIREGYVQALLGGNAIAVHDMEQSMMGTSLGVDMKRGTPVRGGHRHHLKIINLIRRYGSIAKAVEQGALTRGVMYECVKNNVPFSLAGSIRDDGPLPDTEMNLIKAQEEYARLLEGTDMILMLSSMLHSIGVGNMTPAGVKMVCVDINPAVVTKLSDRGSVESVGVVTDVGLFLSLLVQQLDKLTKPYKVVQPV</sequence>
<dbReference type="NCBIfam" id="TIGR00300">
    <property type="entry name" value="TIGR00300 family protein"/>
    <property type="match status" value="1"/>
</dbReference>
<evidence type="ECO:0000256" key="3">
    <source>
        <dbReference type="ARBA" id="ARBA00023027"/>
    </source>
</evidence>
<dbReference type="InterPro" id="IPR007545">
    <property type="entry name" value="LOR/SDH_bifunc_enz_cons_dom"/>
</dbReference>
<accession>A0A1E5QLG2</accession>
<dbReference type="Gene3D" id="3.30.70.2690">
    <property type="entry name" value="LOR/SDH bifunctional enzyme, conserved domain"/>
    <property type="match status" value="1"/>
</dbReference>
<evidence type="ECO:0000259" key="8">
    <source>
        <dbReference type="Pfam" id="PF21571"/>
    </source>
</evidence>
<comment type="cofactor">
    <cofactor evidence="1">
        <name>NAD(+)</name>
        <dbReference type="ChEBI" id="CHEBI:57540"/>
    </cofactor>
</comment>
<dbReference type="InterPro" id="IPR043009">
    <property type="entry name" value="LOR/SDH_bifunc_enz_cons_dom_sf"/>
</dbReference>
<keyword evidence="4" id="KW-0456">Lyase</keyword>
<dbReference type="InterPro" id="IPR005239">
    <property type="entry name" value="ArgZ/ArgE-like"/>
</dbReference>
<reference evidence="9" key="1">
    <citation type="submission" date="2016-09" db="EMBL/GenBank/DDBJ databases">
        <title>Draft genome of thermotolerant cyanobacterium Desertifilum sp. strain IPPAS B-1220.</title>
        <authorList>
            <person name="Sinetova M.A."/>
            <person name="Bolakhan K."/>
            <person name="Zayadan B.K."/>
            <person name="Mironov K.S."/>
            <person name="Ustinova V."/>
            <person name="Kupriyanova E.V."/>
            <person name="Sidorov R.A."/>
            <person name="Skrypnik A.N."/>
            <person name="Gogoleva N.E."/>
            <person name="Gogolev Y.V."/>
            <person name="Los D.A."/>
        </authorList>
    </citation>
    <scope>NUCLEOTIDE SEQUENCE [LARGE SCALE GENOMIC DNA]</scope>
    <source>
        <strain evidence="9">IPPAS B-1220</strain>
    </source>
</reference>
<dbReference type="EMBL" id="MJGC01000049">
    <property type="protein sequence ID" value="OEJ75522.1"/>
    <property type="molecule type" value="Genomic_DNA"/>
</dbReference>
<dbReference type="InterPro" id="IPR048964">
    <property type="entry name" value="ArgZ/ArgE-like_C_1st"/>
</dbReference>
<keyword evidence="3" id="KW-0520">NAD</keyword>
<dbReference type="GO" id="GO:0000166">
    <property type="term" value="F:nucleotide binding"/>
    <property type="evidence" value="ECO:0007669"/>
    <property type="project" value="UniProtKB-KW"/>
</dbReference>
<dbReference type="CDD" id="cd12144">
    <property type="entry name" value="SDH_N_domain"/>
    <property type="match status" value="1"/>
</dbReference>
<proteinExistence type="predicted"/>
<dbReference type="InterPro" id="IPR048963">
    <property type="entry name" value="ArgZ/ArgE-like_C_2nd"/>
</dbReference>
<comment type="caution">
    <text evidence="9">The sequence shown here is derived from an EMBL/GenBank/DDBJ whole genome shotgun (WGS) entry which is preliminary data.</text>
</comment>
<evidence type="ECO:0000259" key="6">
    <source>
        <dbReference type="Pfam" id="PF04455"/>
    </source>
</evidence>
<evidence type="ECO:0000259" key="7">
    <source>
        <dbReference type="Pfam" id="PF21570"/>
    </source>
</evidence>
<feature type="domain" description="Arginine dihydrolase ArgZ/ArgE-like C-terminal first subdomain" evidence="8">
    <location>
        <begin position="387"/>
        <end position="474"/>
    </location>
</feature>
<evidence type="ECO:0000256" key="5">
    <source>
        <dbReference type="ARBA" id="ARBA00066346"/>
    </source>
</evidence>
<dbReference type="Pfam" id="PF04455">
    <property type="entry name" value="Saccharop_dh_N"/>
    <property type="match status" value="1"/>
</dbReference>
<dbReference type="Gene3D" id="3.40.50.10690">
    <property type="entry name" value="putative lor/sdh protein like domains"/>
    <property type="match status" value="1"/>
</dbReference>
<evidence type="ECO:0000256" key="1">
    <source>
        <dbReference type="ARBA" id="ARBA00001911"/>
    </source>
</evidence>
<evidence type="ECO:0000256" key="2">
    <source>
        <dbReference type="ARBA" id="ARBA00022741"/>
    </source>
</evidence>
<dbReference type="STRING" id="1781255.BH720_09060"/>
<organism evidence="9">
    <name type="scientific">Desertifilum tharense IPPAS B-1220</name>
    <dbReference type="NCBI Taxonomy" id="1781255"/>
    <lineage>
        <taxon>Bacteria</taxon>
        <taxon>Bacillati</taxon>
        <taxon>Cyanobacteriota</taxon>
        <taxon>Cyanophyceae</taxon>
        <taxon>Desertifilales</taxon>
        <taxon>Desertifilaceae</taxon>
        <taxon>Desertifilum</taxon>
    </lineage>
</organism>
<dbReference type="OrthoDB" id="5386290at2"/>
<evidence type="ECO:0000256" key="4">
    <source>
        <dbReference type="ARBA" id="ARBA00023239"/>
    </source>
</evidence>
<dbReference type="AlphaFoldDB" id="A0A1E5QLG2"/>
<dbReference type="Gene3D" id="3.75.10.10">
    <property type="entry name" value="L-arginine/glycine Amidinotransferase, Chain A"/>
    <property type="match status" value="1"/>
</dbReference>
<dbReference type="Pfam" id="PF21571">
    <property type="entry name" value="ArgZ-like_C_1st"/>
    <property type="match status" value="1"/>
</dbReference>
<protein>
    <recommendedName>
        <fullName evidence="5">ornithine cyclodeaminase</fullName>
        <ecNumber evidence="5">4.3.1.12</ecNumber>
    </recommendedName>
</protein>
<dbReference type="GO" id="GO:0008473">
    <property type="term" value="F:ornithine cyclodeaminase activity"/>
    <property type="evidence" value="ECO:0007669"/>
    <property type="project" value="UniProtKB-EC"/>
</dbReference>